<dbReference type="EMBL" id="CAMKVN010018504">
    <property type="protein sequence ID" value="CAI2198377.1"/>
    <property type="molecule type" value="Genomic_DNA"/>
</dbReference>
<feature type="transmembrane region" description="Helical" evidence="2">
    <location>
        <begin position="270"/>
        <end position="289"/>
    </location>
</feature>
<evidence type="ECO:0000313" key="4">
    <source>
        <dbReference type="Proteomes" id="UP001153678"/>
    </source>
</evidence>
<keyword evidence="1" id="KW-0175">Coiled coil</keyword>
<protein>
    <submittedName>
        <fullName evidence="3">1628_t:CDS:1</fullName>
    </submittedName>
</protein>
<feature type="non-terminal residue" evidence="3">
    <location>
        <position position="1"/>
    </location>
</feature>
<name>A0A9W4TB19_9GLOM</name>
<evidence type="ECO:0000256" key="2">
    <source>
        <dbReference type="SAM" id="Phobius"/>
    </source>
</evidence>
<keyword evidence="2" id="KW-1133">Transmembrane helix</keyword>
<dbReference type="Proteomes" id="UP001153678">
    <property type="component" value="Unassembled WGS sequence"/>
</dbReference>
<organism evidence="3 4">
    <name type="scientific">Funneliformis geosporum</name>
    <dbReference type="NCBI Taxonomy" id="1117311"/>
    <lineage>
        <taxon>Eukaryota</taxon>
        <taxon>Fungi</taxon>
        <taxon>Fungi incertae sedis</taxon>
        <taxon>Mucoromycota</taxon>
        <taxon>Glomeromycotina</taxon>
        <taxon>Glomeromycetes</taxon>
        <taxon>Glomerales</taxon>
        <taxon>Glomeraceae</taxon>
        <taxon>Funneliformis</taxon>
    </lineage>
</organism>
<gene>
    <name evidence="3" type="ORF">FWILDA_LOCUS18542</name>
</gene>
<comment type="caution">
    <text evidence="3">The sequence shown here is derived from an EMBL/GenBank/DDBJ whole genome shotgun (WGS) entry which is preliminary data.</text>
</comment>
<sequence>VETETKTVAPTNLPLDWKNKIDSLSKLEDENAKLVKRPNITAEEFAKYKSPALVDELEKSIRKEYQDFINPTNQEKIITIARQVGLINPNNDTELLTANLVKKSEHETLVNKLNQIEIEKKGLQETNKQKEIQLKELKTQQTKSQEKESDTLWNIFHCLTNAVSAGVGYKLDEHVCSKCSHNYYDELLDKERKIVEQLNRELKLGLTKLDLGQAINKIKELILPPIDLIDNASDLKSLSARVSQQLTSHNESNKQKAVQEVKTSRYTERFIWISLLVISLMVIGGQLELTKQLLTKLRKYEELSKEQR</sequence>
<reference evidence="3" key="1">
    <citation type="submission" date="2022-08" db="EMBL/GenBank/DDBJ databases">
        <authorList>
            <person name="Kallberg Y."/>
            <person name="Tangrot J."/>
            <person name="Rosling A."/>
        </authorList>
    </citation>
    <scope>NUCLEOTIDE SEQUENCE</scope>
    <source>
        <strain evidence="3">Wild A</strain>
    </source>
</reference>
<feature type="coiled-coil region" evidence="1">
    <location>
        <begin position="106"/>
        <end position="147"/>
    </location>
</feature>
<keyword evidence="4" id="KW-1185">Reference proteome</keyword>
<keyword evidence="2" id="KW-0472">Membrane</keyword>
<accession>A0A9W4TB19</accession>
<proteinExistence type="predicted"/>
<keyword evidence="2" id="KW-0812">Transmembrane</keyword>
<dbReference type="AlphaFoldDB" id="A0A9W4TB19"/>
<evidence type="ECO:0000313" key="3">
    <source>
        <dbReference type="EMBL" id="CAI2198377.1"/>
    </source>
</evidence>
<feature type="non-terminal residue" evidence="3">
    <location>
        <position position="308"/>
    </location>
</feature>
<evidence type="ECO:0000256" key="1">
    <source>
        <dbReference type="SAM" id="Coils"/>
    </source>
</evidence>